<dbReference type="PIRSF" id="PIRSF029477">
    <property type="entry name" value="UCP029477"/>
    <property type="match status" value="1"/>
</dbReference>
<dbReference type="InterPro" id="IPR019052">
    <property type="entry name" value="DUF2383"/>
</dbReference>
<protein>
    <recommendedName>
        <fullName evidence="1">DUF2383 domain-containing protein</fullName>
    </recommendedName>
</protein>
<proteinExistence type="predicted"/>
<feature type="domain" description="DUF2383" evidence="1">
    <location>
        <begin position="16"/>
        <end position="125"/>
    </location>
</feature>
<reference evidence="3" key="1">
    <citation type="submission" date="2016-11" db="EMBL/GenBank/DDBJ databases">
        <authorList>
            <person name="Varghese N."/>
            <person name="Submissions S."/>
        </authorList>
    </citation>
    <scope>NUCLEOTIDE SEQUENCE [LARGE SCALE GENOMIC DNA]</scope>
    <source>
        <strain evidence="3">DSM 26349</strain>
    </source>
</reference>
<dbReference type="Proteomes" id="UP000184172">
    <property type="component" value="Unassembled WGS sequence"/>
</dbReference>
<dbReference type="InterPro" id="IPR016920">
    <property type="entry name" value="UCP029477"/>
</dbReference>
<dbReference type="OrthoDB" id="282393at2"/>
<evidence type="ECO:0000313" key="3">
    <source>
        <dbReference type="Proteomes" id="UP000184172"/>
    </source>
</evidence>
<keyword evidence="3" id="KW-1185">Reference proteome</keyword>
<dbReference type="InterPro" id="IPR012347">
    <property type="entry name" value="Ferritin-like"/>
</dbReference>
<dbReference type="SUPFAM" id="SSF47240">
    <property type="entry name" value="Ferritin-like"/>
    <property type="match status" value="1"/>
</dbReference>
<sequence>MKTTKEIADQNIHDEITSNLQDLLVKNYDAEKGFAKAMGNAKSENLKQFLKRQAAQRSRFATEITQELRNLNEEPKESGSVTGDLHRTWIDLKTAVVGNEDEAVLEECIRGEKASAEEYDEKLKKYNFPPQVSSVLQKQSSEIHQTLSQVKRLEDLADND</sequence>
<dbReference type="NCBIfam" id="TIGR02284">
    <property type="entry name" value="PA2169 family four-helix-bundle protein"/>
    <property type="match status" value="1"/>
</dbReference>
<accession>A0A1M6P7S2</accession>
<name>A0A1M6P7S2_9FLAO</name>
<gene>
    <name evidence="2" type="ORF">SAMN04487908_14313</name>
</gene>
<dbReference type="Gene3D" id="1.20.1260.10">
    <property type="match status" value="1"/>
</dbReference>
<dbReference type="Pfam" id="PF09537">
    <property type="entry name" value="DUF2383"/>
    <property type="match status" value="1"/>
</dbReference>
<evidence type="ECO:0000259" key="1">
    <source>
        <dbReference type="Pfam" id="PF09537"/>
    </source>
</evidence>
<dbReference type="AlphaFoldDB" id="A0A1M6P7S2"/>
<dbReference type="EMBL" id="FQYV01000043">
    <property type="protein sequence ID" value="SHK03988.1"/>
    <property type="molecule type" value="Genomic_DNA"/>
</dbReference>
<organism evidence="2 3">
    <name type="scientific">Aequorivita viscosa</name>
    <dbReference type="NCBI Taxonomy" id="797419"/>
    <lineage>
        <taxon>Bacteria</taxon>
        <taxon>Pseudomonadati</taxon>
        <taxon>Bacteroidota</taxon>
        <taxon>Flavobacteriia</taxon>
        <taxon>Flavobacteriales</taxon>
        <taxon>Flavobacteriaceae</taxon>
        <taxon>Aequorivita</taxon>
    </lineage>
</organism>
<dbReference type="InterPro" id="IPR009078">
    <property type="entry name" value="Ferritin-like_SF"/>
</dbReference>
<dbReference type="InterPro" id="IPR011971">
    <property type="entry name" value="CHP02284"/>
</dbReference>
<dbReference type="RefSeq" id="WP_073222093.1">
    <property type="nucleotide sequence ID" value="NZ_FNNS01000010.1"/>
</dbReference>
<evidence type="ECO:0000313" key="2">
    <source>
        <dbReference type="EMBL" id="SHK03988.1"/>
    </source>
</evidence>
<dbReference type="STRING" id="797419.SAMN05216556_1104"/>